<name>A0ABT9QQ85_9ACTN</name>
<dbReference type="EMBL" id="JAUSQU010000001">
    <property type="protein sequence ID" value="MDP9848149.1"/>
    <property type="molecule type" value="Genomic_DNA"/>
</dbReference>
<protein>
    <submittedName>
        <fullName evidence="1">Uncharacterized protein</fullName>
    </submittedName>
</protein>
<proteinExistence type="predicted"/>
<evidence type="ECO:0000313" key="1">
    <source>
        <dbReference type="EMBL" id="MDP9848149.1"/>
    </source>
</evidence>
<organism evidence="1 2">
    <name type="scientific">Streptosporangium lutulentum</name>
    <dbReference type="NCBI Taxonomy" id="1461250"/>
    <lineage>
        <taxon>Bacteria</taxon>
        <taxon>Bacillati</taxon>
        <taxon>Actinomycetota</taxon>
        <taxon>Actinomycetes</taxon>
        <taxon>Streptosporangiales</taxon>
        <taxon>Streptosporangiaceae</taxon>
        <taxon>Streptosporangium</taxon>
    </lineage>
</organism>
<dbReference type="Proteomes" id="UP001225356">
    <property type="component" value="Unassembled WGS sequence"/>
</dbReference>
<gene>
    <name evidence="1" type="ORF">J2853_007360</name>
</gene>
<comment type="caution">
    <text evidence="1">The sequence shown here is derived from an EMBL/GenBank/DDBJ whole genome shotgun (WGS) entry which is preliminary data.</text>
</comment>
<reference evidence="1 2" key="1">
    <citation type="submission" date="2023-07" db="EMBL/GenBank/DDBJ databases">
        <title>Sequencing the genomes of 1000 actinobacteria strains.</title>
        <authorList>
            <person name="Klenk H.-P."/>
        </authorList>
    </citation>
    <scope>NUCLEOTIDE SEQUENCE [LARGE SCALE GENOMIC DNA]</scope>
    <source>
        <strain evidence="1 2">DSM 46740</strain>
    </source>
</reference>
<evidence type="ECO:0000313" key="2">
    <source>
        <dbReference type="Proteomes" id="UP001225356"/>
    </source>
</evidence>
<accession>A0ABT9QQ85</accession>
<sequence length="48" mass="5326">MFSIPSIASTDTLGMPRWLMRRLLTLVTTLTGRRHLDKISAIGVKVDG</sequence>
<keyword evidence="2" id="KW-1185">Reference proteome</keyword>